<feature type="chain" id="PRO_5012559202" description="Porin" evidence="2">
    <location>
        <begin position="27"/>
        <end position="352"/>
    </location>
</feature>
<organism evidence="3 4">
    <name type="scientific">Caulobacter vibrioides</name>
    <name type="common">Caulobacter crescentus</name>
    <dbReference type="NCBI Taxonomy" id="155892"/>
    <lineage>
        <taxon>Bacteria</taxon>
        <taxon>Pseudomonadati</taxon>
        <taxon>Pseudomonadota</taxon>
        <taxon>Alphaproteobacteria</taxon>
        <taxon>Caulobacterales</taxon>
        <taxon>Caulobacteraceae</taxon>
        <taxon>Caulobacter</taxon>
    </lineage>
</organism>
<gene>
    <name evidence="3" type="ORF">B7Z12_20235</name>
</gene>
<dbReference type="InterPro" id="IPR023614">
    <property type="entry name" value="Porin_dom_sf"/>
</dbReference>
<feature type="region of interest" description="Disordered" evidence="1">
    <location>
        <begin position="57"/>
        <end position="94"/>
    </location>
</feature>
<feature type="signal peptide" evidence="2">
    <location>
        <begin position="1"/>
        <end position="26"/>
    </location>
</feature>
<proteinExistence type="predicted"/>
<sequence length="352" mass="37802">MTHLFRSLYRSALLVGCAGLSTAAHAQQGLSAEDVAALRAEIATLRAQVQMLQQRADQADAEKSVENATAPAAPAAAPPAQQAANGSAPPAAAVPATLSPPVSVAWKGAPQHKQGDWSFKPKGRMQFDTVAVKVPDSVDDNGLGIATEVRRIRLGGEGTLPGNFGYKLEAELSDNRVELVDAFLSWQSGNFVARLGNQNQFQSLDELIGDTTGSVMERAAFTDAFNFERRLGLAVEWQKGPFLVQGGFFGDDVNAHSASNGDENNSYGVDGRVVFSPRLGKTRLHFGLSGHWRDLNSTAAAGVRYRQRPFSHATDTRFLDSGAFGARSETHYGLEFAAVRGRWHGAAETHWL</sequence>
<comment type="caution">
    <text evidence="3">The sequence shown here is derived from an EMBL/GenBank/DDBJ whole genome shotgun (WGS) entry which is preliminary data.</text>
</comment>
<keyword evidence="2" id="KW-0732">Signal</keyword>
<accession>A0A258CR81</accession>
<feature type="non-terminal residue" evidence="3">
    <location>
        <position position="352"/>
    </location>
</feature>
<reference evidence="3 4" key="1">
    <citation type="submission" date="2017-03" db="EMBL/GenBank/DDBJ databases">
        <title>Lifting the veil on microbial sulfur biogeochemistry in mining wastewaters.</title>
        <authorList>
            <person name="Kantor R.S."/>
            <person name="Colenbrander Nelson T."/>
            <person name="Marshall S."/>
            <person name="Bennett D."/>
            <person name="Apte S."/>
            <person name="Camacho D."/>
            <person name="Thomas B.C."/>
            <person name="Warren L.A."/>
            <person name="Banfield J.F."/>
        </authorList>
    </citation>
    <scope>NUCLEOTIDE SEQUENCE [LARGE SCALE GENOMIC DNA]</scope>
    <source>
        <strain evidence="3">32-67-7</strain>
    </source>
</reference>
<protein>
    <recommendedName>
        <fullName evidence="5">Porin</fullName>
    </recommendedName>
</protein>
<evidence type="ECO:0000313" key="4">
    <source>
        <dbReference type="Proteomes" id="UP000215616"/>
    </source>
</evidence>
<dbReference type="Gene3D" id="2.40.160.10">
    <property type="entry name" value="Porin"/>
    <property type="match status" value="1"/>
</dbReference>
<dbReference type="Proteomes" id="UP000215616">
    <property type="component" value="Unassembled WGS sequence"/>
</dbReference>
<dbReference type="Pfam" id="PF07396">
    <property type="entry name" value="Porin_O_P"/>
    <property type="match status" value="1"/>
</dbReference>
<name>A0A258CR81_CAUVI</name>
<evidence type="ECO:0008006" key="5">
    <source>
        <dbReference type="Google" id="ProtNLM"/>
    </source>
</evidence>
<evidence type="ECO:0000256" key="1">
    <source>
        <dbReference type="SAM" id="MobiDB-lite"/>
    </source>
</evidence>
<evidence type="ECO:0000256" key="2">
    <source>
        <dbReference type="SAM" id="SignalP"/>
    </source>
</evidence>
<dbReference type="AlphaFoldDB" id="A0A258CR81"/>
<dbReference type="SUPFAM" id="SSF56935">
    <property type="entry name" value="Porins"/>
    <property type="match status" value="1"/>
</dbReference>
<dbReference type="EMBL" id="NCDQ01000534">
    <property type="protein sequence ID" value="OYW98204.1"/>
    <property type="molecule type" value="Genomic_DNA"/>
</dbReference>
<dbReference type="InterPro" id="IPR010870">
    <property type="entry name" value="Porin_O/P"/>
</dbReference>
<evidence type="ECO:0000313" key="3">
    <source>
        <dbReference type="EMBL" id="OYW98204.1"/>
    </source>
</evidence>
<feature type="compositionally biased region" description="Low complexity" evidence="1">
    <location>
        <begin position="67"/>
        <end position="94"/>
    </location>
</feature>